<dbReference type="Proteomes" id="UP001470230">
    <property type="component" value="Unassembled WGS sequence"/>
</dbReference>
<organism evidence="1 2">
    <name type="scientific">Tritrichomonas musculus</name>
    <dbReference type="NCBI Taxonomy" id="1915356"/>
    <lineage>
        <taxon>Eukaryota</taxon>
        <taxon>Metamonada</taxon>
        <taxon>Parabasalia</taxon>
        <taxon>Tritrichomonadida</taxon>
        <taxon>Tritrichomonadidae</taxon>
        <taxon>Tritrichomonas</taxon>
    </lineage>
</organism>
<sequence>MNDIFERIHLSTIATTRPKNALFNRCLFLAHFYNIFGHRLGDGCKYMAKYDEGPSDILTIGPHFMRGKFALSYGHAIGWETNLTKVMFYHFKPMYFGQLLESLLINSVTINQICFIG</sequence>
<protein>
    <submittedName>
        <fullName evidence="1">Uncharacterized protein</fullName>
    </submittedName>
</protein>
<reference evidence="1 2" key="1">
    <citation type="submission" date="2024-04" db="EMBL/GenBank/DDBJ databases">
        <title>Tritrichomonas musculus Genome.</title>
        <authorList>
            <person name="Alves-Ferreira E."/>
            <person name="Grigg M."/>
            <person name="Lorenzi H."/>
            <person name="Galac M."/>
        </authorList>
    </citation>
    <scope>NUCLEOTIDE SEQUENCE [LARGE SCALE GENOMIC DNA]</scope>
    <source>
        <strain evidence="1 2">EAF2021</strain>
    </source>
</reference>
<gene>
    <name evidence="1" type="ORF">M9Y10_026587</name>
</gene>
<accession>A0ABR2H7D9</accession>
<comment type="caution">
    <text evidence="1">The sequence shown here is derived from an EMBL/GenBank/DDBJ whole genome shotgun (WGS) entry which is preliminary data.</text>
</comment>
<keyword evidence="2" id="KW-1185">Reference proteome</keyword>
<proteinExistence type="predicted"/>
<evidence type="ECO:0000313" key="1">
    <source>
        <dbReference type="EMBL" id="KAK8841647.1"/>
    </source>
</evidence>
<evidence type="ECO:0000313" key="2">
    <source>
        <dbReference type="Proteomes" id="UP001470230"/>
    </source>
</evidence>
<name>A0ABR2H7D9_9EUKA</name>
<dbReference type="EMBL" id="JAPFFF010000040">
    <property type="protein sequence ID" value="KAK8841647.1"/>
    <property type="molecule type" value="Genomic_DNA"/>
</dbReference>